<keyword evidence="1" id="KW-0472">Membrane</keyword>
<dbReference type="AlphaFoldDB" id="A0A0F3RF24"/>
<evidence type="ECO:0000313" key="3">
    <source>
        <dbReference type="Proteomes" id="UP000033736"/>
    </source>
</evidence>
<dbReference type="Pfam" id="PF05857">
    <property type="entry name" value="TraX"/>
    <property type="match status" value="1"/>
</dbReference>
<feature type="transmembrane region" description="Helical" evidence="1">
    <location>
        <begin position="113"/>
        <end position="146"/>
    </location>
</feature>
<feature type="transmembrane region" description="Helical" evidence="1">
    <location>
        <begin position="158"/>
        <end position="179"/>
    </location>
</feature>
<comment type="caution">
    <text evidence="2">The sequence shown here is derived from an EMBL/GenBank/DDBJ whole genome shotgun (WGS) entry which is preliminary data.</text>
</comment>
<evidence type="ECO:0000256" key="1">
    <source>
        <dbReference type="SAM" id="Phobius"/>
    </source>
</evidence>
<feature type="transmembrane region" description="Helical" evidence="1">
    <location>
        <begin position="220"/>
        <end position="242"/>
    </location>
</feature>
<accession>A0A0F3RF24</accession>
<keyword evidence="1" id="KW-0812">Transmembrane</keyword>
<evidence type="ECO:0000313" key="2">
    <source>
        <dbReference type="EMBL" id="KJW05055.1"/>
    </source>
</evidence>
<keyword evidence="1" id="KW-1133">Transmembrane helix</keyword>
<name>A0A0F3RF24_9RICK</name>
<feature type="transmembrane region" description="Helical" evidence="1">
    <location>
        <begin position="80"/>
        <end position="101"/>
    </location>
</feature>
<proteinExistence type="predicted"/>
<sequence length="251" mass="29772">MIITKNKHQSNYQDWLKALAIITMIIDHVGLYLYPELTIMRIIGRTAMPVFCFFAGYNFHDKPKTHIMIFGVLLQIYTTVLFKQFLTTNILISIYLGQWYIYYFRNSLTHFFYSGYCHAIIMVLLWYISWALIDYGTLVIATMILGFISKHEQANLKLCCFIAIFTSFVHSTLFTLAIFSFNEFNFSNTDLILNLTFLTITYILMILSDYSQKIAINLKWISRNVLYIYCIHIMILQFILIYKYTYGFKNW</sequence>
<organism evidence="2 3">
    <name type="scientific">Rickettsia argasii T170-B</name>
    <dbReference type="NCBI Taxonomy" id="1268837"/>
    <lineage>
        <taxon>Bacteria</taxon>
        <taxon>Pseudomonadati</taxon>
        <taxon>Pseudomonadota</taxon>
        <taxon>Alphaproteobacteria</taxon>
        <taxon>Rickettsiales</taxon>
        <taxon>Rickettsiaceae</taxon>
        <taxon>Rickettsieae</taxon>
        <taxon>Rickettsia</taxon>
        <taxon>spotted fever group</taxon>
    </lineage>
</organism>
<feature type="transmembrane region" description="Helical" evidence="1">
    <location>
        <begin position="39"/>
        <end position="59"/>
    </location>
</feature>
<dbReference type="EMBL" id="LAOQ01000002">
    <property type="protein sequence ID" value="KJW05055.1"/>
    <property type="molecule type" value="Genomic_DNA"/>
</dbReference>
<dbReference type="RefSeq" id="WP_045805605.1">
    <property type="nucleotide sequence ID" value="NZ_LAOQ01000002.1"/>
</dbReference>
<dbReference type="Proteomes" id="UP000033736">
    <property type="component" value="Unassembled WGS sequence"/>
</dbReference>
<dbReference type="InterPro" id="IPR008875">
    <property type="entry name" value="TraX"/>
</dbReference>
<feature type="transmembrane region" description="Helical" evidence="1">
    <location>
        <begin position="191"/>
        <end position="208"/>
    </location>
</feature>
<keyword evidence="3" id="KW-1185">Reference proteome</keyword>
<protein>
    <submittedName>
        <fullName evidence="2">TraX family protein</fullName>
    </submittedName>
</protein>
<dbReference type="PATRIC" id="fig|1268837.3.peg.875"/>
<gene>
    <name evidence="2" type="ORF">RAT170B_0756</name>
</gene>
<reference evidence="2 3" key="1">
    <citation type="submission" date="2015-01" db="EMBL/GenBank/DDBJ databases">
        <title>Genome Sequencing of Rickettsiales /home/snadendla/prok_pipe/test/illegal_ec_num.txt.</title>
        <authorList>
            <person name="Daugherty S.C."/>
            <person name="Su Q."/>
            <person name="Abolude K."/>
            <person name="Beier-Sexton M."/>
            <person name="Carlyon J.A."/>
            <person name="Carter R."/>
            <person name="Day N.P."/>
            <person name="Dumler S.J."/>
            <person name="Dyachenko V."/>
            <person name="Godinez A."/>
            <person name="Kurtti T.J."/>
            <person name="Lichay M."/>
            <person name="Mullins K.E."/>
            <person name="Ott S."/>
            <person name="Pappas-Brown V."/>
            <person name="Paris D.H."/>
            <person name="Patel P."/>
            <person name="Richards A.L."/>
            <person name="Sadzewicz L."/>
            <person name="Sears K."/>
            <person name="Seidman D."/>
            <person name="Sengamalay N."/>
            <person name="Stenos J."/>
            <person name="Tallon L.J."/>
            <person name="Vincent G."/>
            <person name="Fraser C.M."/>
            <person name="Munderloh U."/>
            <person name="Dunning-Hotopp J.C."/>
        </authorList>
    </citation>
    <scope>NUCLEOTIDE SEQUENCE [LARGE SCALE GENOMIC DNA]</scope>
    <source>
        <strain evidence="2 3">T170-B</strain>
    </source>
</reference>